<reference evidence="3" key="1">
    <citation type="journal article" date="2019" name="Int. J. Syst. Evol. Microbiol.">
        <title>The Global Catalogue of Microorganisms (GCM) 10K type strain sequencing project: providing services to taxonomists for standard genome sequencing and annotation.</title>
        <authorList>
            <consortium name="The Broad Institute Genomics Platform"/>
            <consortium name="The Broad Institute Genome Sequencing Center for Infectious Disease"/>
            <person name="Wu L."/>
            <person name="Ma J."/>
        </authorList>
    </citation>
    <scope>NUCLEOTIDE SEQUENCE [LARGE SCALE GENOMIC DNA]</scope>
    <source>
        <strain evidence="3">JCM 16929</strain>
    </source>
</reference>
<feature type="region of interest" description="Disordered" evidence="1">
    <location>
        <begin position="1"/>
        <end position="21"/>
    </location>
</feature>
<evidence type="ECO:0000256" key="1">
    <source>
        <dbReference type="SAM" id="MobiDB-lite"/>
    </source>
</evidence>
<sequence length="92" mass="9755">MTYPASGGTAPATASSRPPAPTYEVRVAGHLDDHWATTWFDGLSVIRHEDGTSVLKGPLADQSELHGLLARIRDLGIPLLSLSAVDPRADLP</sequence>
<dbReference type="Proteomes" id="UP001501490">
    <property type="component" value="Unassembled WGS sequence"/>
</dbReference>
<gene>
    <name evidence="2" type="ORF">GCM10022236_05490</name>
</gene>
<keyword evidence="3" id="KW-1185">Reference proteome</keyword>
<comment type="caution">
    <text evidence="2">The sequence shown here is derived from an EMBL/GenBank/DDBJ whole genome shotgun (WGS) entry which is preliminary data.</text>
</comment>
<organism evidence="2 3">
    <name type="scientific">Microlunatus ginsengisoli</name>
    <dbReference type="NCBI Taxonomy" id="363863"/>
    <lineage>
        <taxon>Bacteria</taxon>
        <taxon>Bacillati</taxon>
        <taxon>Actinomycetota</taxon>
        <taxon>Actinomycetes</taxon>
        <taxon>Propionibacteriales</taxon>
        <taxon>Propionibacteriaceae</taxon>
        <taxon>Microlunatus</taxon>
    </lineage>
</organism>
<proteinExistence type="predicted"/>
<evidence type="ECO:0008006" key="4">
    <source>
        <dbReference type="Google" id="ProtNLM"/>
    </source>
</evidence>
<accession>A0ABP6ZDX9</accession>
<protein>
    <recommendedName>
        <fullName evidence="4">BON domain-containing protein</fullName>
    </recommendedName>
</protein>
<dbReference type="EMBL" id="BAABAB010000005">
    <property type="protein sequence ID" value="GAA3606530.1"/>
    <property type="molecule type" value="Genomic_DNA"/>
</dbReference>
<evidence type="ECO:0000313" key="2">
    <source>
        <dbReference type="EMBL" id="GAA3606530.1"/>
    </source>
</evidence>
<name>A0ABP6ZDX9_9ACTN</name>
<feature type="compositionally biased region" description="Low complexity" evidence="1">
    <location>
        <begin position="1"/>
        <end position="17"/>
    </location>
</feature>
<dbReference type="RefSeq" id="WP_344801549.1">
    <property type="nucleotide sequence ID" value="NZ_BAABAB010000005.1"/>
</dbReference>
<evidence type="ECO:0000313" key="3">
    <source>
        <dbReference type="Proteomes" id="UP001501490"/>
    </source>
</evidence>